<dbReference type="Proteomes" id="UP000027471">
    <property type="component" value="Unassembled WGS sequence"/>
</dbReference>
<keyword evidence="1" id="KW-0472">Membrane</keyword>
<feature type="transmembrane region" description="Helical" evidence="1">
    <location>
        <begin position="149"/>
        <end position="169"/>
    </location>
</feature>
<dbReference type="AlphaFoldDB" id="A0A074JW24"/>
<accession>A0A074JW24</accession>
<evidence type="ECO:0000313" key="3">
    <source>
        <dbReference type="Proteomes" id="UP000027471"/>
    </source>
</evidence>
<dbReference type="STRING" id="1353528.DT23_14460"/>
<dbReference type="eggNOG" id="COG3399">
    <property type="taxonomic scope" value="Bacteria"/>
</dbReference>
<reference evidence="2 3" key="1">
    <citation type="journal article" date="2015" name="Antonie Van Leeuwenhoek">
        <title>Thioclava indica sp. nov., isolated from surface seawater of the Indian Ocean.</title>
        <authorList>
            <person name="Liu Y."/>
            <person name="Lai Q."/>
            <person name="Du J."/>
            <person name="Xu H."/>
            <person name="Jiang L."/>
            <person name="Shao Z."/>
        </authorList>
    </citation>
    <scope>NUCLEOTIDE SEQUENCE [LARGE SCALE GENOMIC DNA]</scope>
    <source>
        <strain evidence="2 3">DT23-4</strain>
    </source>
</reference>
<protein>
    <recommendedName>
        <fullName evidence="4">Copper resistance protein D domain-containing protein</fullName>
    </recommendedName>
</protein>
<evidence type="ECO:0000313" key="2">
    <source>
        <dbReference type="EMBL" id="KEO60090.1"/>
    </source>
</evidence>
<sequence length="178" mass="19881">MDYSHIVIVHLVCAIFFGGAIFTEVFALAPLRRYLSEEEFRRIEFLLFRRIRRAYPVALVPLFGTGFWMYGEHLSAAGGFAALIETRFGLLLTLKQCLALGLFSVFATAPVLFMPGAAGPGWHNRLKHLAIVTGDETQFRTDRFDGLHWFAFSLVLAIVGYVSGLIAVASDQAAFDFR</sequence>
<feature type="transmembrane region" description="Helical" evidence="1">
    <location>
        <begin position="6"/>
        <end position="31"/>
    </location>
</feature>
<name>A0A074JW24_9RHOB</name>
<gene>
    <name evidence="2" type="ORF">DT23_14460</name>
</gene>
<dbReference type="RefSeq" id="WP_051697152.1">
    <property type="nucleotide sequence ID" value="NZ_AUNB01000023.1"/>
</dbReference>
<evidence type="ECO:0000256" key="1">
    <source>
        <dbReference type="SAM" id="Phobius"/>
    </source>
</evidence>
<evidence type="ECO:0008006" key="4">
    <source>
        <dbReference type="Google" id="ProtNLM"/>
    </source>
</evidence>
<feature type="transmembrane region" description="Helical" evidence="1">
    <location>
        <begin position="99"/>
        <end position="118"/>
    </location>
</feature>
<keyword evidence="3" id="KW-1185">Reference proteome</keyword>
<dbReference type="EMBL" id="AUNB01000023">
    <property type="protein sequence ID" value="KEO60090.1"/>
    <property type="molecule type" value="Genomic_DNA"/>
</dbReference>
<keyword evidence="1" id="KW-1133">Transmembrane helix</keyword>
<keyword evidence="1" id="KW-0812">Transmembrane</keyword>
<comment type="caution">
    <text evidence="2">The sequence shown here is derived from an EMBL/GenBank/DDBJ whole genome shotgun (WGS) entry which is preliminary data.</text>
</comment>
<proteinExistence type="predicted"/>
<dbReference type="OrthoDB" id="7866904at2"/>
<organism evidence="2 3">
    <name type="scientific">Thioclava indica</name>
    <dbReference type="NCBI Taxonomy" id="1353528"/>
    <lineage>
        <taxon>Bacteria</taxon>
        <taxon>Pseudomonadati</taxon>
        <taxon>Pseudomonadota</taxon>
        <taxon>Alphaproteobacteria</taxon>
        <taxon>Rhodobacterales</taxon>
        <taxon>Paracoccaceae</taxon>
        <taxon>Thioclava</taxon>
    </lineage>
</organism>